<dbReference type="PANTHER" id="PTHR30204:SF69">
    <property type="entry name" value="MERR-FAMILY TRANSCRIPTIONAL REGULATOR"/>
    <property type="match status" value="1"/>
</dbReference>
<protein>
    <submittedName>
        <fullName evidence="6">MerR family transcriptional regulator</fullName>
    </submittedName>
</protein>
<dbReference type="GO" id="GO:0003677">
    <property type="term" value="F:DNA binding"/>
    <property type="evidence" value="ECO:0007669"/>
    <property type="project" value="UniProtKB-KW"/>
</dbReference>
<dbReference type="SUPFAM" id="SSF55136">
    <property type="entry name" value="Probable bacterial effector-binding domain"/>
    <property type="match status" value="1"/>
</dbReference>
<dbReference type="PANTHER" id="PTHR30204">
    <property type="entry name" value="REDOX-CYCLING DRUG-SENSING TRANSCRIPTIONAL ACTIVATOR SOXR"/>
    <property type="match status" value="1"/>
</dbReference>
<dbReference type="CDD" id="cd01107">
    <property type="entry name" value="HTH_BmrR"/>
    <property type="match status" value="1"/>
</dbReference>
<dbReference type="SUPFAM" id="SSF46955">
    <property type="entry name" value="Putative DNA-binding domain"/>
    <property type="match status" value="1"/>
</dbReference>
<dbReference type="AlphaFoldDB" id="A0A0L0QK66"/>
<dbReference type="Gene3D" id="1.10.1660.10">
    <property type="match status" value="1"/>
</dbReference>
<name>A0A0L0QK66_VIRPA</name>
<dbReference type="Gene3D" id="3.20.80.10">
    <property type="entry name" value="Regulatory factor, effector binding domain"/>
    <property type="match status" value="1"/>
</dbReference>
<evidence type="ECO:0000256" key="1">
    <source>
        <dbReference type="ARBA" id="ARBA00022491"/>
    </source>
</evidence>
<evidence type="ECO:0000313" key="6">
    <source>
        <dbReference type="EMBL" id="KNE18961.1"/>
    </source>
</evidence>
<evidence type="ECO:0000256" key="4">
    <source>
        <dbReference type="ARBA" id="ARBA00023163"/>
    </source>
</evidence>
<dbReference type="InterPro" id="IPR011256">
    <property type="entry name" value="Reg_factor_effector_dom_sf"/>
</dbReference>
<reference evidence="7" key="1">
    <citation type="submission" date="2015-07" db="EMBL/GenBank/DDBJ databases">
        <title>Fjat-10053 dsm26.</title>
        <authorList>
            <person name="Liu B."/>
            <person name="Wang J."/>
            <person name="Zhu Y."/>
            <person name="Liu G."/>
            <person name="Chen Q."/>
            <person name="Chen Z."/>
            <person name="Lan J."/>
            <person name="Che J."/>
            <person name="Ge C."/>
            <person name="Shi H."/>
            <person name="Pan Z."/>
            <person name="Liu X."/>
        </authorList>
    </citation>
    <scope>NUCLEOTIDE SEQUENCE [LARGE SCALE GENOMIC DNA]</scope>
    <source>
        <strain evidence="7">DSM 26</strain>
    </source>
</reference>
<organism evidence="6 7">
    <name type="scientific">Virgibacillus pantothenticus</name>
    <dbReference type="NCBI Taxonomy" id="1473"/>
    <lineage>
        <taxon>Bacteria</taxon>
        <taxon>Bacillati</taxon>
        <taxon>Bacillota</taxon>
        <taxon>Bacilli</taxon>
        <taxon>Bacillales</taxon>
        <taxon>Bacillaceae</taxon>
        <taxon>Virgibacillus</taxon>
    </lineage>
</organism>
<dbReference type="RefSeq" id="WP_050351458.1">
    <property type="nucleotide sequence ID" value="NZ_CP073011.1"/>
</dbReference>
<gene>
    <name evidence="6" type="ORF">AFK71_10305</name>
</gene>
<keyword evidence="4" id="KW-0804">Transcription</keyword>
<dbReference type="PATRIC" id="fig|1473.5.peg.566"/>
<keyword evidence="1" id="KW-0678">Repressor</keyword>
<evidence type="ECO:0000256" key="2">
    <source>
        <dbReference type="ARBA" id="ARBA00023015"/>
    </source>
</evidence>
<accession>A0A0L0QK66</accession>
<dbReference type="GO" id="GO:0003700">
    <property type="term" value="F:DNA-binding transcription factor activity"/>
    <property type="evidence" value="ECO:0007669"/>
    <property type="project" value="InterPro"/>
</dbReference>
<evidence type="ECO:0000313" key="7">
    <source>
        <dbReference type="Proteomes" id="UP000036780"/>
    </source>
</evidence>
<dbReference type="InterPro" id="IPR009061">
    <property type="entry name" value="DNA-bd_dom_put_sf"/>
</dbReference>
<keyword evidence="7" id="KW-1185">Reference proteome</keyword>
<evidence type="ECO:0000259" key="5">
    <source>
        <dbReference type="PROSITE" id="PS50937"/>
    </source>
</evidence>
<dbReference type="GeneID" id="66871952"/>
<feature type="domain" description="HTH merR-type" evidence="5">
    <location>
        <begin position="4"/>
        <end position="74"/>
    </location>
</feature>
<dbReference type="EMBL" id="LGTO01000007">
    <property type="protein sequence ID" value="KNE18961.1"/>
    <property type="molecule type" value="Genomic_DNA"/>
</dbReference>
<dbReference type="PROSITE" id="PS50937">
    <property type="entry name" value="HTH_MERR_2"/>
    <property type="match status" value="1"/>
</dbReference>
<dbReference type="Proteomes" id="UP000036780">
    <property type="component" value="Unassembled WGS sequence"/>
</dbReference>
<keyword evidence="3" id="KW-0238">DNA-binding</keyword>
<dbReference type="SMART" id="SM00422">
    <property type="entry name" value="HTH_MERR"/>
    <property type="match status" value="1"/>
</dbReference>
<sequence length="270" mass="31190">MKDLFSIGEVADIKGVTIKALRYYHQEGILIPAYIDKESGFRYYSIDQFIHIDIIKACRILGTSIKELKQIFMESNTNNLLKFLAFKKEETELKMKKMKEVIETIDKLNDSVQFAKMVLVNNQITVQYFKKRYVVTAPCKEVGDLKEVLYYSDLDKIIQEKNVETTMESGIVYNINSIGSLEPSYVFSVLNDNDGIQIEQNIDILPEGKYVTIAYSKENEEESMTKLHNYIEENNLKINNFIEVELLDDIFNTDSYSCQIQLLIGDDGEC</sequence>
<comment type="caution">
    <text evidence="6">The sequence shown here is derived from an EMBL/GenBank/DDBJ whole genome shotgun (WGS) entry which is preliminary data.</text>
</comment>
<dbReference type="OrthoDB" id="9773308at2"/>
<dbReference type="Pfam" id="PF00376">
    <property type="entry name" value="MerR"/>
    <property type="match status" value="1"/>
</dbReference>
<keyword evidence="2" id="KW-0805">Transcription regulation</keyword>
<dbReference type="InterPro" id="IPR047057">
    <property type="entry name" value="MerR_fam"/>
</dbReference>
<proteinExistence type="predicted"/>
<evidence type="ECO:0000256" key="3">
    <source>
        <dbReference type="ARBA" id="ARBA00023125"/>
    </source>
</evidence>
<dbReference type="InterPro" id="IPR000551">
    <property type="entry name" value="MerR-type_HTH_dom"/>
</dbReference>